<organism evidence="1 2">
    <name type="scientific">Gymnopus androsaceus JB14</name>
    <dbReference type="NCBI Taxonomy" id="1447944"/>
    <lineage>
        <taxon>Eukaryota</taxon>
        <taxon>Fungi</taxon>
        <taxon>Dikarya</taxon>
        <taxon>Basidiomycota</taxon>
        <taxon>Agaricomycotina</taxon>
        <taxon>Agaricomycetes</taxon>
        <taxon>Agaricomycetidae</taxon>
        <taxon>Agaricales</taxon>
        <taxon>Marasmiineae</taxon>
        <taxon>Omphalotaceae</taxon>
        <taxon>Gymnopus</taxon>
    </lineage>
</organism>
<accession>A0A6A4GKV2</accession>
<sequence>MAAMTITQVLLMYTMEMVPMFVSKPLKQPQDGWIKLFQFLWKGLRSSLVEDEQTQEWKTRTRMPDPTIISDIVTDIQLLVYPLTLAAAHTLIANKAARMAFKLPLYQDVGTKSSETGEEQPKPDFSLLMRSVIVAEPYKAPVARTMWSLDTIWPWLQSATFLFYQTWFFPMEKAINLTGVLYRPFHDYLYDPASLHLNDCLLHIFSKVTWNHTAINELITRTSGAKVHAEAALMALAYKEHLKIGIYSILFGFYFDSRDSDLLLLMRNLLAVKRPLALVVRIVVRITMNDQAGD</sequence>
<dbReference type="AlphaFoldDB" id="A0A6A4GKV2"/>
<name>A0A6A4GKV2_9AGAR</name>
<evidence type="ECO:0000313" key="2">
    <source>
        <dbReference type="Proteomes" id="UP000799118"/>
    </source>
</evidence>
<gene>
    <name evidence="1" type="ORF">BT96DRAFT_1087951</name>
</gene>
<proteinExistence type="predicted"/>
<keyword evidence="2" id="KW-1185">Reference proteome</keyword>
<evidence type="ECO:0000313" key="1">
    <source>
        <dbReference type="EMBL" id="KAE9385983.1"/>
    </source>
</evidence>
<dbReference type="EMBL" id="ML769924">
    <property type="protein sequence ID" value="KAE9385983.1"/>
    <property type="molecule type" value="Genomic_DNA"/>
</dbReference>
<reference evidence="1" key="1">
    <citation type="journal article" date="2019" name="Environ. Microbiol.">
        <title>Fungal ecological strategies reflected in gene transcription - a case study of two litter decomposers.</title>
        <authorList>
            <person name="Barbi F."/>
            <person name="Kohler A."/>
            <person name="Barry K."/>
            <person name="Baskaran P."/>
            <person name="Daum C."/>
            <person name="Fauchery L."/>
            <person name="Ihrmark K."/>
            <person name="Kuo A."/>
            <person name="LaButti K."/>
            <person name="Lipzen A."/>
            <person name="Morin E."/>
            <person name="Grigoriev I.V."/>
            <person name="Henrissat B."/>
            <person name="Lindahl B."/>
            <person name="Martin F."/>
        </authorList>
    </citation>
    <scope>NUCLEOTIDE SEQUENCE</scope>
    <source>
        <strain evidence="1">JB14</strain>
    </source>
</reference>
<protein>
    <submittedName>
        <fullName evidence="1">Uncharacterized protein</fullName>
    </submittedName>
</protein>
<dbReference type="Proteomes" id="UP000799118">
    <property type="component" value="Unassembled WGS sequence"/>
</dbReference>